<evidence type="ECO:0000313" key="1">
    <source>
        <dbReference type="EMBL" id="RAI03302.1"/>
    </source>
</evidence>
<gene>
    <name evidence="1" type="ORF">DLJ53_01925</name>
</gene>
<dbReference type="Pfam" id="PF09866">
    <property type="entry name" value="DUF2093"/>
    <property type="match status" value="1"/>
</dbReference>
<keyword evidence="2" id="KW-1185">Reference proteome</keyword>
<dbReference type="AlphaFoldDB" id="A0A8B2P2E7"/>
<name>A0A8B2P2E7_9HYPH</name>
<dbReference type="OrthoDB" id="9801906at2"/>
<dbReference type="InterPro" id="IPR018661">
    <property type="entry name" value="DUF2093"/>
</dbReference>
<organism evidence="1 2">
    <name type="scientific">Acuticoccus sediminis</name>
    <dbReference type="NCBI Taxonomy" id="2184697"/>
    <lineage>
        <taxon>Bacteria</taxon>
        <taxon>Pseudomonadati</taxon>
        <taxon>Pseudomonadota</taxon>
        <taxon>Alphaproteobacteria</taxon>
        <taxon>Hyphomicrobiales</taxon>
        <taxon>Amorphaceae</taxon>
        <taxon>Acuticoccus</taxon>
    </lineage>
</organism>
<dbReference type="EMBL" id="QHHQ01000001">
    <property type="protein sequence ID" value="RAI03302.1"/>
    <property type="molecule type" value="Genomic_DNA"/>
</dbReference>
<accession>A0A8B2P2E7</accession>
<sequence length="74" mass="8412">MNRHEMMAGRPGAEAKLRYLDGDFQVLSPGAFVRCAVTGRPIPLAELRYWSVDDQEAYADAYAANQAFMTRRMR</sequence>
<dbReference type="RefSeq" id="WP_111341853.1">
    <property type="nucleotide sequence ID" value="NZ_JAIWKD010000001.1"/>
</dbReference>
<comment type="caution">
    <text evidence="1">The sequence shown here is derived from an EMBL/GenBank/DDBJ whole genome shotgun (WGS) entry which is preliminary data.</text>
</comment>
<proteinExistence type="predicted"/>
<dbReference type="Proteomes" id="UP000249590">
    <property type="component" value="Unassembled WGS sequence"/>
</dbReference>
<protein>
    <submittedName>
        <fullName evidence="1">DUF2093 domain-containing protein</fullName>
    </submittedName>
</protein>
<reference evidence="1 2" key="1">
    <citation type="submission" date="2018-05" db="EMBL/GenBank/DDBJ databases">
        <title>Acuticoccus sediminis sp. nov., isolated from deep-sea sediment of Indian Ocean.</title>
        <authorList>
            <person name="Liu X."/>
            <person name="Lai Q."/>
            <person name="Du Y."/>
            <person name="Sun F."/>
            <person name="Zhang X."/>
            <person name="Wang S."/>
            <person name="Shao Z."/>
        </authorList>
    </citation>
    <scope>NUCLEOTIDE SEQUENCE [LARGE SCALE GENOMIC DNA]</scope>
    <source>
        <strain evidence="1 2">PTG4-2</strain>
    </source>
</reference>
<evidence type="ECO:0000313" key="2">
    <source>
        <dbReference type="Proteomes" id="UP000249590"/>
    </source>
</evidence>